<evidence type="ECO:0000313" key="2">
    <source>
        <dbReference type="EMBL" id="MBS8121884.1"/>
    </source>
</evidence>
<dbReference type="InterPro" id="IPR007394">
    <property type="entry name" value="UPF0122"/>
</dbReference>
<accession>A0ABS5QLN7</accession>
<comment type="caution">
    <text evidence="2">The sequence shown here is derived from an EMBL/GenBank/DDBJ whole genome shotgun (WGS) entry which is preliminary data.</text>
</comment>
<proteinExistence type="predicted"/>
<evidence type="ECO:0000313" key="3">
    <source>
        <dbReference type="Proteomes" id="UP000680365"/>
    </source>
</evidence>
<organism evidence="2 3">
    <name type="scientific">Candidatus Vampirococcus lugosii</name>
    <dbReference type="NCBI Taxonomy" id="2789015"/>
    <lineage>
        <taxon>Bacteria</taxon>
        <taxon>Candidatus Absconditibacteriota</taxon>
        <taxon>Vampirococcus</taxon>
    </lineage>
</organism>
<dbReference type="Pfam" id="PF04297">
    <property type="entry name" value="UPF0122"/>
    <property type="match status" value="1"/>
</dbReference>
<feature type="region of interest" description="Disordered" evidence="1">
    <location>
        <begin position="87"/>
        <end position="106"/>
    </location>
</feature>
<reference evidence="2 3" key="1">
    <citation type="journal article" date="2021" name="Nat. Commun.">
        <title>Reductive evolution and unique predatory mode in the CPR bacterium Vampirococcus lugosii.</title>
        <authorList>
            <person name="Moreira D."/>
            <person name="Zivanovic Y."/>
            <person name="Lopez-Archilla A.I."/>
            <person name="Iniesto M."/>
            <person name="Lopez-Garcia P."/>
        </authorList>
    </citation>
    <scope>NUCLEOTIDE SEQUENCE [LARGE SCALE GENOMIC DNA]</scope>
    <source>
        <strain evidence="2">Chiprana</strain>
    </source>
</reference>
<keyword evidence="3" id="KW-1185">Reference proteome</keyword>
<evidence type="ECO:0000256" key="1">
    <source>
        <dbReference type="SAM" id="MobiDB-lite"/>
    </source>
</evidence>
<dbReference type="InterPro" id="IPR013324">
    <property type="entry name" value="RNA_pol_sigma_r3/r4-like"/>
</dbReference>
<dbReference type="EMBL" id="JAEDAM010000020">
    <property type="protein sequence ID" value="MBS8121884.1"/>
    <property type="molecule type" value="Genomic_DNA"/>
</dbReference>
<name>A0ABS5QLN7_9BACT</name>
<dbReference type="Gene3D" id="1.10.10.60">
    <property type="entry name" value="Homeodomain-like"/>
    <property type="match status" value="1"/>
</dbReference>
<gene>
    <name evidence="2" type="ORF">VAMP_34n321</name>
</gene>
<protein>
    <submittedName>
        <fullName evidence="2">Integrase</fullName>
    </submittedName>
</protein>
<sequence length="106" mass="12864">MYSKKEHKNQRLTEKNRKHIRKLYCDQWSVVDLANKYNISRPTVYKVIKRARVKEFQICNSTNTRFRGLAYGFKRLSKIEEKTLKKKNAQARRYKKTLKKNAQARR</sequence>
<dbReference type="Proteomes" id="UP000680365">
    <property type="component" value="Unassembled WGS sequence"/>
</dbReference>
<dbReference type="SUPFAM" id="SSF88659">
    <property type="entry name" value="Sigma3 and sigma4 domains of RNA polymerase sigma factors"/>
    <property type="match status" value="1"/>
</dbReference>
<dbReference type="RefSeq" id="WP_213348846.1">
    <property type="nucleotide sequence ID" value="NZ_JAEDAM010000020.1"/>
</dbReference>